<name>A0A0J6TFE2_9HYPH</name>
<comment type="caution">
    <text evidence="1">The sequence shown here is derived from an EMBL/GenBank/DDBJ whole genome shotgun (WGS) entry which is preliminary data.</text>
</comment>
<protein>
    <submittedName>
        <fullName evidence="1">Uncharacterized protein</fullName>
    </submittedName>
</protein>
<gene>
    <name evidence="1" type="ORF">VQ03_03280</name>
</gene>
<sequence>MPMNWRLFPPIAVSDRTRIVNRRTYSGQPGTVVSVPEQDGQVLQANGWTYIAPSGPTSERPKGRTGIYASHRGTQFFDETLGKLIVFDGQTWRDPLNGNAV</sequence>
<evidence type="ECO:0000313" key="2">
    <source>
        <dbReference type="Proteomes" id="UP000036449"/>
    </source>
</evidence>
<accession>A0A0J6TFE2</accession>
<dbReference type="PATRIC" id="fig|1187852.3.peg.2743"/>
<reference evidence="1 2" key="1">
    <citation type="submission" date="2015-03" db="EMBL/GenBank/DDBJ databases">
        <title>Genome sequencing of Methylobacterium tarhaniae DSM 25844.</title>
        <authorList>
            <person name="Chaudhry V."/>
            <person name="Patil P.B."/>
        </authorList>
    </citation>
    <scope>NUCLEOTIDE SEQUENCE [LARGE SCALE GENOMIC DNA]</scope>
    <source>
        <strain evidence="1 2">DSM 25844</strain>
    </source>
</reference>
<keyword evidence="2" id="KW-1185">Reference proteome</keyword>
<dbReference type="Proteomes" id="UP000036449">
    <property type="component" value="Unassembled WGS sequence"/>
</dbReference>
<evidence type="ECO:0000313" key="1">
    <source>
        <dbReference type="EMBL" id="KMO44413.1"/>
    </source>
</evidence>
<organism evidence="1 2">
    <name type="scientific">Methylobacterium tarhaniae</name>
    <dbReference type="NCBI Taxonomy" id="1187852"/>
    <lineage>
        <taxon>Bacteria</taxon>
        <taxon>Pseudomonadati</taxon>
        <taxon>Pseudomonadota</taxon>
        <taxon>Alphaproteobacteria</taxon>
        <taxon>Hyphomicrobiales</taxon>
        <taxon>Methylobacteriaceae</taxon>
        <taxon>Methylobacterium</taxon>
    </lineage>
</organism>
<dbReference type="RefSeq" id="WP_048449424.1">
    <property type="nucleotide sequence ID" value="NZ_LABZ01000020.1"/>
</dbReference>
<dbReference type="AlphaFoldDB" id="A0A0J6TFE2"/>
<dbReference type="EMBL" id="LABZ01000020">
    <property type="protein sequence ID" value="KMO44413.1"/>
    <property type="molecule type" value="Genomic_DNA"/>
</dbReference>
<proteinExistence type="predicted"/>
<dbReference type="OrthoDB" id="8238256at2"/>